<dbReference type="AlphaFoldDB" id="A0A7E4VN12"/>
<accession>A0A7E4VN12</accession>
<evidence type="ECO:0000256" key="1">
    <source>
        <dbReference type="SAM" id="MobiDB-lite"/>
    </source>
</evidence>
<sequence>MDVMEDLRQRFEAMKYQELRQEAKKHGVKANLKKADMVDQLVEVLENQHIGAAPAGDAAINGNDQEEADENSFHTAKTQSDDESANENTENMPGTEEKLNRTFEINDSEHSELLKTLGDVAEQQKDQMSGETVVRPPEGEMTAQSPMIRPRKRPETIAKHFANLHEKLTNTNETLDSFMERKRARHASLTRGIPSRVAELAKPKNAQGAHFEIGDIDKLNLDFSKTLITPKSDKMRRASSHNALNRAGLPTPLTPSDKNNSRSVDRLRLEILAKPKRSIHGSAMEVDSVATSPKKTPILRNPKLKRSSSLGPARRNTQVAHNILDFDGTPEPQSPAVAITPRIEQLAKPKPAAPVPVVPKGSKLQRTQSYKAYAKPYKYTDTTKMSDAQYKEYLANLKKDST</sequence>
<feature type="region of interest" description="Disordered" evidence="1">
    <location>
        <begin position="232"/>
        <end position="264"/>
    </location>
</feature>
<proteinExistence type="predicted"/>
<dbReference type="InterPro" id="IPR006623">
    <property type="entry name" value="THEG"/>
</dbReference>
<reference evidence="2" key="1">
    <citation type="journal article" date="2013" name="Genetics">
        <title>The draft genome and transcriptome of Panagrellus redivivus are shaped by the harsh demands of a free-living lifestyle.</title>
        <authorList>
            <person name="Srinivasan J."/>
            <person name="Dillman A.R."/>
            <person name="Macchietto M.G."/>
            <person name="Heikkinen L."/>
            <person name="Lakso M."/>
            <person name="Fracchia K.M."/>
            <person name="Antoshechkin I."/>
            <person name="Mortazavi A."/>
            <person name="Wong G."/>
            <person name="Sternberg P.W."/>
        </authorList>
    </citation>
    <scope>NUCLEOTIDE SEQUENCE [LARGE SCALE GENOMIC DNA]</scope>
    <source>
        <strain evidence="2">MT8872</strain>
    </source>
</reference>
<evidence type="ECO:0000313" key="2">
    <source>
        <dbReference type="Proteomes" id="UP000492821"/>
    </source>
</evidence>
<feature type="region of interest" description="Disordered" evidence="1">
    <location>
        <begin position="55"/>
        <end position="99"/>
    </location>
</feature>
<dbReference type="WBParaSite" id="Pan_g22132.t1">
    <property type="protein sequence ID" value="Pan_g22132.t1"/>
    <property type="gene ID" value="Pan_g22132"/>
</dbReference>
<feature type="region of interest" description="Disordered" evidence="1">
    <location>
        <begin position="283"/>
        <end position="312"/>
    </location>
</feature>
<reference evidence="3" key="2">
    <citation type="submission" date="2020-10" db="UniProtKB">
        <authorList>
            <consortium name="WormBaseParasite"/>
        </authorList>
    </citation>
    <scope>IDENTIFICATION</scope>
</reference>
<feature type="region of interest" description="Disordered" evidence="1">
    <location>
        <begin position="122"/>
        <end position="147"/>
    </location>
</feature>
<keyword evidence="2" id="KW-1185">Reference proteome</keyword>
<organism evidence="2 3">
    <name type="scientific">Panagrellus redivivus</name>
    <name type="common">Microworm</name>
    <dbReference type="NCBI Taxonomy" id="6233"/>
    <lineage>
        <taxon>Eukaryota</taxon>
        <taxon>Metazoa</taxon>
        <taxon>Ecdysozoa</taxon>
        <taxon>Nematoda</taxon>
        <taxon>Chromadorea</taxon>
        <taxon>Rhabditida</taxon>
        <taxon>Tylenchina</taxon>
        <taxon>Panagrolaimomorpha</taxon>
        <taxon>Panagrolaimoidea</taxon>
        <taxon>Panagrolaimidae</taxon>
        <taxon>Panagrellus</taxon>
    </lineage>
</organism>
<dbReference type="SMART" id="SM00705">
    <property type="entry name" value="THEG"/>
    <property type="match status" value="3"/>
</dbReference>
<protein>
    <submittedName>
        <fullName evidence="3">SAP domain-containing protein</fullName>
    </submittedName>
</protein>
<name>A0A7E4VN12_PANRE</name>
<evidence type="ECO:0000313" key="3">
    <source>
        <dbReference type="WBParaSite" id="Pan_g22132.t1"/>
    </source>
</evidence>
<dbReference type="Proteomes" id="UP000492821">
    <property type="component" value="Unassembled WGS sequence"/>
</dbReference>